<dbReference type="OrthoDB" id="690928at2759"/>
<dbReference type="GO" id="GO:0006506">
    <property type="term" value="P:GPI anchor biosynthetic process"/>
    <property type="evidence" value="ECO:0007669"/>
    <property type="project" value="TreeGrafter"/>
</dbReference>
<reference evidence="8 9" key="1">
    <citation type="journal article" date="2019" name="Nat. Ecol. Evol.">
        <title>Megaphylogeny resolves global patterns of mushroom evolution.</title>
        <authorList>
            <person name="Varga T."/>
            <person name="Krizsan K."/>
            <person name="Foldi C."/>
            <person name="Dima B."/>
            <person name="Sanchez-Garcia M."/>
            <person name="Sanchez-Ramirez S."/>
            <person name="Szollosi G.J."/>
            <person name="Szarkandi J.G."/>
            <person name="Papp V."/>
            <person name="Albert L."/>
            <person name="Andreopoulos W."/>
            <person name="Angelini C."/>
            <person name="Antonin V."/>
            <person name="Barry K.W."/>
            <person name="Bougher N.L."/>
            <person name="Buchanan P."/>
            <person name="Buyck B."/>
            <person name="Bense V."/>
            <person name="Catcheside P."/>
            <person name="Chovatia M."/>
            <person name="Cooper J."/>
            <person name="Damon W."/>
            <person name="Desjardin D."/>
            <person name="Finy P."/>
            <person name="Geml J."/>
            <person name="Haridas S."/>
            <person name="Hughes K."/>
            <person name="Justo A."/>
            <person name="Karasinski D."/>
            <person name="Kautmanova I."/>
            <person name="Kiss B."/>
            <person name="Kocsube S."/>
            <person name="Kotiranta H."/>
            <person name="LaButti K.M."/>
            <person name="Lechner B.E."/>
            <person name="Liimatainen K."/>
            <person name="Lipzen A."/>
            <person name="Lukacs Z."/>
            <person name="Mihaltcheva S."/>
            <person name="Morgado L.N."/>
            <person name="Niskanen T."/>
            <person name="Noordeloos M.E."/>
            <person name="Ohm R.A."/>
            <person name="Ortiz-Santana B."/>
            <person name="Ovrebo C."/>
            <person name="Racz N."/>
            <person name="Riley R."/>
            <person name="Savchenko A."/>
            <person name="Shiryaev A."/>
            <person name="Soop K."/>
            <person name="Spirin V."/>
            <person name="Szebenyi C."/>
            <person name="Tomsovsky M."/>
            <person name="Tulloss R.E."/>
            <person name="Uehling J."/>
            <person name="Grigoriev I.V."/>
            <person name="Vagvolgyi C."/>
            <person name="Papp T."/>
            <person name="Martin F.M."/>
            <person name="Miettinen O."/>
            <person name="Hibbett D.S."/>
            <person name="Nagy L.G."/>
        </authorList>
    </citation>
    <scope>NUCLEOTIDE SEQUENCE [LARGE SCALE GENOMIC DNA]</scope>
    <source>
        <strain evidence="8 9">CBS 309.79</strain>
    </source>
</reference>
<feature type="region of interest" description="Disordered" evidence="5">
    <location>
        <begin position="1"/>
        <end position="29"/>
    </location>
</feature>
<feature type="transmembrane region" description="Helical" evidence="6">
    <location>
        <begin position="51"/>
        <end position="73"/>
    </location>
</feature>
<dbReference type="Pfam" id="PF08510">
    <property type="entry name" value="PIG-P"/>
    <property type="match status" value="1"/>
</dbReference>
<keyword evidence="3 6" id="KW-1133">Transmembrane helix</keyword>
<dbReference type="GO" id="GO:0016020">
    <property type="term" value="C:membrane"/>
    <property type="evidence" value="ECO:0007669"/>
    <property type="project" value="UniProtKB-SubCell"/>
</dbReference>
<dbReference type="AlphaFoldDB" id="A0A5C3R268"/>
<evidence type="ECO:0000256" key="6">
    <source>
        <dbReference type="SAM" id="Phobius"/>
    </source>
</evidence>
<dbReference type="PANTHER" id="PTHR46346:SF1">
    <property type="entry name" value="PHOSPHATIDYLINOSITOL N-ACETYLGLUCOSAMINYLTRANSFERASE SUBUNIT P"/>
    <property type="match status" value="1"/>
</dbReference>
<keyword evidence="2 6" id="KW-0812">Transmembrane</keyword>
<keyword evidence="4 6" id="KW-0472">Membrane</keyword>
<evidence type="ECO:0000256" key="4">
    <source>
        <dbReference type="ARBA" id="ARBA00023136"/>
    </source>
</evidence>
<evidence type="ECO:0000313" key="9">
    <source>
        <dbReference type="Proteomes" id="UP000305067"/>
    </source>
</evidence>
<name>A0A5C3R268_9AGAR</name>
<dbReference type="GO" id="GO:0005783">
    <property type="term" value="C:endoplasmic reticulum"/>
    <property type="evidence" value="ECO:0007669"/>
    <property type="project" value="TreeGrafter"/>
</dbReference>
<sequence>MSTNQPTSNPKDLPNGQQNGPSTLLPTSPISPVAPFPPIREPAKRSRAPEFYGFVAWTSTSLLYILYLLWGFLPDAWIAWLGVEWYPSREWAILLPAYSIVLVLLTYFSYFALAFSGTASFSDINAIQDTSPHIPTLRDGSKNPFLERSQDPDSFEECYDVPLGLVNRMLYSERPSDE</sequence>
<dbReference type="EMBL" id="ML178814">
    <property type="protein sequence ID" value="TFL07240.1"/>
    <property type="molecule type" value="Genomic_DNA"/>
</dbReference>
<proteinExistence type="predicted"/>
<dbReference type="InterPro" id="IPR013717">
    <property type="entry name" value="PIG-P"/>
</dbReference>
<evidence type="ECO:0000256" key="3">
    <source>
        <dbReference type="ARBA" id="ARBA00022989"/>
    </source>
</evidence>
<evidence type="ECO:0000256" key="5">
    <source>
        <dbReference type="SAM" id="MobiDB-lite"/>
    </source>
</evidence>
<evidence type="ECO:0000259" key="7">
    <source>
        <dbReference type="Pfam" id="PF08510"/>
    </source>
</evidence>
<feature type="transmembrane region" description="Helical" evidence="6">
    <location>
        <begin position="93"/>
        <end position="115"/>
    </location>
</feature>
<comment type="subcellular location">
    <subcellularLocation>
        <location evidence="1">Membrane</location>
        <topology evidence="1">Multi-pass membrane protein</topology>
    </subcellularLocation>
</comment>
<feature type="compositionally biased region" description="Polar residues" evidence="5">
    <location>
        <begin position="1"/>
        <end position="20"/>
    </location>
</feature>
<gene>
    <name evidence="8" type="ORF">BDV98DRAFT_538766</name>
</gene>
<dbReference type="STRING" id="1884261.A0A5C3R268"/>
<evidence type="ECO:0000256" key="2">
    <source>
        <dbReference type="ARBA" id="ARBA00022692"/>
    </source>
</evidence>
<evidence type="ECO:0000313" key="8">
    <source>
        <dbReference type="EMBL" id="TFL07240.1"/>
    </source>
</evidence>
<organism evidence="8 9">
    <name type="scientific">Pterulicium gracile</name>
    <dbReference type="NCBI Taxonomy" id="1884261"/>
    <lineage>
        <taxon>Eukaryota</taxon>
        <taxon>Fungi</taxon>
        <taxon>Dikarya</taxon>
        <taxon>Basidiomycota</taxon>
        <taxon>Agaricomycotina</taxon>
        <taxon>Agaricomycetes</taxon>
        <taxon>Agaricomycetidae</taxon>
        <taxon>Agaricales</taxon>
        <taxon>Pleurotineae</taxon>
        <taxon>Pterulaceae</taxon>
        <taxon>Pterulicium</taxon>
    </lineage>
</organism>
<dbReference type="Proteomes" id="UP000305067">
    <property type="component" value="Unassembled WGS sequence"/>
</dbReference>
<feature type="domain" description="PIG-P" evidence="7">
    <location>
        <begin position="50"/>
        <end position="171"/>
    </location>
</feature>
<keyword evidence="9" id="KW-1185">Reference proteome</keyword>
<dbReference type="PANTHER" id="PTHR46346">
    <property type="entry name" value="PHOSPHATIDYLINOSITOL N-ACETYLGLUCOSAMINYLTRANSFERASE SUBUNIT P"/>
    <property type="match status" value="1"/>
</dbReference>
<accession>A0A5C3R268</accession>
<evidence type="ECO:0000256" key="1">
    <source>
        <dbReference type="ARBA" id="ARBA00004141"/>
    </source>
</evidence>
<dbReference type="InterPro" id="IPR052263">
    <property type="entry name" value="GPI_Anchor_Biosynth"/>
</dbReference>
<protein>
    <submittedName>
        <fullName evidence="8">PIG-P-domain-containing protein</fullName>
    </submittedName>
</protein>